<reference evidence="4" key="1">
    <citation type="submission" date="2020-11" db="EMBL/GenBank/DDBJ databases">
        <authorList>
            <person name="Tran Van P."/>
        </authorList>
    </citation>
    <scope>NUCLEOTIDE SEQUENCE</scope>
</reference>
<dbReference type="Pfam" id="PF00089">
    <property type="entry name" value="Trypsin"/>
    <property type="match status" value="1"/>
</dbReference>
<comment type="similarity">
    <text evidence="2">Belongs to the peptidase S1 family. CLIP subfamily.</text>
</comment>
<dbReference type="SMART" id="SM00020">
    <property type="entry name" value="Tryp_SPc"/>
    <property type="match status" value="1"/>
</dbReference>
<dbReference type="InterPro" id="IPR043504">
    <property type="entry name" value="Peptidase_S1_PA_chymotrypsin"/>
</dbReference>
<evidence type="ECO:0000313" key="4">
    <source>
        <dbReference type="EMBL" id="CAD7284125.1"/>
    </source>
</evidence>
<dbReference type="OrthoDB" id="546450at2759"/>
<dbReference type="InterPro" id="IPR033116">
    <property type="entry name" value="TRYPSIN_SER"/>
</dbReference>
<dbReference type="InterPro" id="IPR001254">
    <property type="entry name" value="Trypsin_dom"/>
</dbReference>
<evidence type="ECO:0000259" key="3">
    <source>
        <dbReference type="PROSITE" id="PS50240"/>
    </source>
</evidence>
<accession>A0A7R9BZN2</accession>
<dbReference type="Gene3D" id="2.40.10.10">
    <property type="entry name" value="Trypsin-like serine proteases"/>
    <property type="match status" value="3"/>
</dbReference>
<dbReference type="InterPro" id="IPR009003">
    <property type="entry name" value="Peptidase_S1_PA"/>
</dbReference>
<dbReference type="InterPro" id="IPR051487">
    <property type="entry name" value="Ser/Thr_Proteases_Immune/Dev"/>
</dbReference>
<dbReference type="Proteomes" id="UP000678499">
    <property type="component" value="Unassembled WGS sequence"/>
</dbReference>
<dbReference type="EMBL" id="CAJPEX010007006">
    <property type="protein sequence ID" value="CAG0924277.1"/>
    <property type="molecule type" value="Genomic_DNA"/>
</dbReference>
<dbReference type="EMBL" id="OA889043">
    <property type="protein sequence ID" value="CAD7284125.1"/>
    <property type="molecule type" value="Genomic_DNA"/>
</dbReference>
<dbReference type="GO" id="GO:0004252">
    <property type="term" value="F:serine-type endopeptidase activity"/>
    <property type="evidence" value="ECO:0007669"/>
    <property type="project" value="InterPro"/>
</dbReference>
<dbReference type="SUPFAM" id="SSF50494">
    <property type="entry name" value="Trypsin-like serine proteases"/>
    <property type="match status" value="2"/>
</dbReference>
<sequence>MSNPAPGNIPLLPPVMQIIGYAIVSGWGVEEFGGEPSERLQRAVLPIVSIRMCQFTNIVMQSQLCAGFLGGGTDACTGDSGGPLVCFNNPKDPEKDARRTRDWRGNKAAKSEIEFGWPKEFSPSPFLCGVVSYGHACAQAMFPGVYTRVGYYLDWISKTIAANHFREENFNFLGMVSNGREKDPGKICAGVLIHYQFLLTSSECCNETCKMRYECRCSMVDFDHWRIPFSNRITFDVSEHFPFDEKKAFNMIARTSRSAIFPPESKIERFPKSGEPLAVLRLSRGANFREFIPPLNLIQDPENLEALPGSPLVCHGNSLNNSSPKTSSLCGITGRFEGPTSKYQTYFSHNPDPNWPKYEKNICVFRLIFFPEFGFSNQGISLQDLMAFKGYNM</sequence>
<keyword evidence="1" id="KW-1015">Disulfide bond</keyword>
<gene>
    <name evidence="4" type="ORF">NMOB1V02_LOCUS11732</name>
</gene>
<evidence type="ECO:0000256" key="1">
    <source>
        <dbReference type="ARBA" id="ARBA00023157"/>
    </source>
</evidence>
<proteinExistence type="inferred from homology"/>
<dbReference type="PANTHER" id="PTHR24256">
    <property type="entry name" value="TRYPTASE-RELATED"/>
    <property type="match status" value="1"/>
</dbReference>
<evidence type="ECO:0000256" key="2">
    <source>
        <dbReference type="ARBA" id="ARBA00024195"/>
    </source>
</evidence>
<keyword evidence="5" id="KW-1185">Reference proteome</keyword>
<feature type="domain" description="Peptidase S1" evidence="3">
    <location>
        <begin position="1"/>
        <end position="161"/>
    </location>
</feature>
<dbReference type="PROSITE" id="PS00135">
    <property type="entry name" value="TRYPSIN_SER"/>
    <property type="match status" value="1"/>
</dbReference>
<dbReference type="GO" id="GO:0006508">
    <property type="term" value="P:proteolysis"/>
    <property type="evidence" value="ECO:0007669"/>
    <property type="project" value="InterPro"/>
</dbReference>
<dbReference type="PROSITE" id="PS50240">
    <property type="entry name" value="TRYPSIN_DOM"/>
    <property type="match status" value="1"/>
</dbReference>
<dbReference type="AlphaFoldDB" id="A0A7R9BZN2"/>
<protein>
    <recommendedName>
        <fullName evidence="3">Peptidase S1 domain-containing protein</fullName>
    </recommendedName>
</protein>
<organism evidence="4">
    <name type="scientific">Notodromas monacha</name>
    <dbReference type="NCBI Taxonomy" id="399045"/>
    <lineage>
        <taxon>Eukaryota</taxon>
        <taxon>Metazoa</taxon>
        <taxon>Ecdysozoa</taxon>
        <taxon>Arthropoda</taxon>
        <taxon>Crustacea</taxon>
        <taxon>Oligostraca</taxon>
        <taxon>Ostracoda</taxon>
        <taxon>Podocopa</taxon>
        <taxon>Podocopida</taxon>
        <taxon>Cypridocopina</taxon>
        <taxon>Cypridoidea</taxon>
        <taxon>Cyprididae</taxon>
        <taxon>Notodromas</taxon>
    </lineage>
</organism>
<name>A0A7R9BZN2_9CRUS</name>
<dbReference type="CDD" id="cd00190">
    <property type="entry name" value="Tryp_SPc"/>
    <property type="match status" value="1"/>
</dbReference>
<evidence type="ECO:0000313" key="5">
    <source>
        <dbReference type="Proteomes" id="UP000678499"/>
    </source>
</evidence>